<dbReference type="GO" id="GO:0004622">
    <property type="term" value="F:phosphatidylcholine lysophospholipase activity"/>
    <property type="evidence" value="ECO:0007669"/>
    <property type="project" value="TreeGrafter"/>
</dbReference>
<dbReference type="Pfam" id="PF13472">
    <property type="entry name" value="Lipase_GDSL_2"/>
    <property type="match status" value="1"/>
</dbReference>
<dbReference type="PANTHER" id="PTHR30383:SF24">
    <property type="entry name" value="THIOESTERASE 1_PROTEASE 1_LYSOPHOSPHOLIPASE L1"/>
    <property type="match status" value="1"/>
</dbReference>
<comment type="caution">
    <text evidence="2">The sequence shown here is derived from an EMBL/GenBank/DDBJ whole genome shotgun (WGS) entry which is preliminary data.</text>
</comment>
<accession>A0A254T6K0</accession>
<dbReference type="CDD" id="cd01836">
    <property type="entry name" value="FeeA_FeeB_like"/>
    <property type="match status" value="1"/>
</dbReference>
<proteinExistence type="predicted"/>
<name>A0A254T6K0_9BURK</name>
<keyword evidence="3" id="KW-1185">Reference proteome</keyword>
<dbReference type="InterPro" id="IPR013830">
    <property type="entry name" value="SGNH_hydro"/>
</dbReference>
<organism evidence="2 3">
    <name type="scientific">Noviherbaspirillum denitrificans</name>
    <dbReference type="NCBI Taxonomy" id="1968433"/>
    <lineage>
        <taxon>Bacteria</taxon>
        <taxon>Pseudomonadati</taxon>
        <taxon>Pseudomonadota</taxon>
        <taxon>Betaproteobacteria</taxon>
        <taxon>Burkholderiales</taxon>
        <taxon>Oxalobacteraceae</taxon>
        <taxon>Noviherbaspirillum</taxon>
    </lineage>
</organism>
<feature type="domain" description="SGNH hydrolase-type esterase" evidence="1">
    <location>
        <begin position="56"/>
        <end position="227"/>
    </location>
</feature>
<reference evidence="2 3" key="1">
    <citation type="submission" date="2016-02" db="EMBL/GenBank/DDBJ databases">
        <authorList>
            <person name="Wen L."/>
            <person name="He K."/>
            <person name="Yang H."/>
        </authorList>
    </citation>
    <scope>NUCLEOTIDE SEQUENCE [LARGE SCALE GENOMIC DNA]</scope>
    <source>
        <strain evidence="2 3">TSA40</strain>
    </source>
</reference>
<sequence>MRRYLPELVALPLLPFLVAQGKYTRRVTPRLPEAGGPLEGVCGAIHKGTPLTLLTIGESPVAGVGVDNHNEAITGQLAQSMADALHRPVTWRACGRNGVTVREALDTFITTIPHAPVDVVLVAFGVNDTTAFRAVSQWRRDLQDVLDEIERRCQPGLVLLSGVPPLRHFPALPQPLRWVMGLKADVLDAAARELADAREGVRYVPLALDTDDRSMMASDGYHPSAKGCTAWAATLAEAVMKSHGRDVTAR</sequence>
<evidence type="ECO:0000313" key="2">
    <source>
        <dbReference type="EMBL" id="OWW18225.1"/>
    </source>
</evidence>
<evidence type="ECO:0000259" key="1">
    <source>
        <dbReference type="Pfam" id="PF13472"/>
    </source>
</evidence>
<gene>
    <name evidence="2" type="ORF">AYR66_01580</name>
</gene>
<dbReference type="Gene3D" id="3.40.50.1110">
    <property type="entry name" value="SGNH hydrolase"/>
    <property type="match status" value="1"/>
</dbReference>
<protein>
    <submittedName>
        <fullName evidence="2">Lysophospholipase</fullName>
    </submittedName>
</protein>
<dbReference type="OrthoDB" id="9804395at2"/>
<dbReference type="InterPro" id="IPR036514">
    <property type="entry name" value="SGNH_hydro_sf"/>
</dbReference>
<dbReference type="PANTHER" id="PTHR30383">
    <property type="entry name" value="THIOESTERASE 1/PROTEASE 1/LYSOPHOSPHOLIPASE L1"/>
    <property type="match status" value="1"/>
</dbReference>
<dbReference type="RefSeq" id="WP_088710634.1">
    <property type="nucleotide sequence ID" value="NZ_LSTO01000016.1"/>
</dbReference>
<dbReference type="SUPFAM" id="SSF52266">
    <property type="entry name" value="SGNH hydrolase"/>
    <property type="match status" value="1"/>
</dbReference>
<dbReference type="AlphaFoldDB" id="A0A254T6K0"/>
<dbReference type="EMBL" id="LSTO01000016">
    <property type="protein sequence ID" value="OWW18225.1"/>
    <property type="molecule type" value="Genomic_DNA"/>
</dbReference>
<evidence type="ECO:0000313" key="3">
    <source>
        <dbReference type="Proteomes" id="UP000197535"/>
    </source>
</evidence>
<dbReference type="Proteomes" id="UP000197535">
    <property type="component" value="Unassembled WGS sequence"/>
</dbReference>
<dbReference type="InterPro" id="IPR051532">
    <property type="entry name" value="Ester_Hydrolysis_Enzymes"/>
</dbReference>